<keyword evidence="6" id="KW-1185">Reference proteome</keyword>
<comment type="caution">
    <text evidence="5">The sequence shown here is derived from an EMBL/GenBank/DDBJ whole genome shotgun (WGS) entry which is preliminary data.</text>
</comment>
<dbReference type="Pfam" id="PF07702">
    <property type="entry name" value="UTRA"/>
    <property type="match status" value="1"/>
</dbReference>
<dbReference type="InterPro" id="IPR028978">
    <property type="entry name" value="Chorismate_lyase_/UTRA_dom_sf"/>
</dbReference>
<protein>
    <submittedName>
        <fullName evidence="5">HTH-type transcriptional repressor YvoA</fullName>
    </submittedName>
</protein>
<dbReference type="SMART" id="SM00345">
    <property type="entry name" value="HTH_GNTR"/>
    <property type="match status" value="1"/>
</dbReference>
<dbReference type="RefSeq" id="WP_126581353.1">
    <property type="nucleotide sequence ID" value="NZ_BIFR01000001.1"/>
</dbReference>
<dbReference type="GO" id="GO:0045892">
    <property type="term" value="P:negative regulation of DNA-templated transcription"/>
    <property type="evidence" value="ECO:0007669"/>
    <property type="project" value="TreeGrafter"/>
</dbReference>
<evidence type="ECO:0000313" key="5">
    <source>
        <dbReference type="EMBL" id="GCE13860.1"/>
    </source>
</evidence>
<organism evidence="5 6">
    <name type="scientific">Tengunoibacter tsumagoiensis</name>
    <dbReference type="NCBI Taxonomy" id="2014871"/>
    <lineage>
        <taxon>Bacteria</taxon>
        <taxon>Bacillati</taxon>
        <taxon>Chloroflexota</taxon>
        <taxon>Ktedonobacteria</taxon>
        <taxon>Ktedonobacterales</taxon>
        <taxon>Dictyobacteraceae</taxon>
        <taxon>Tengunoibacter</taxon>
    </lineage>
</organism>
<gene>
    <name evidence="5" type="primary">yvoA_2</name>
    <name evidence="5" type="ORF">KTT_37190</name>
</gene>
<sequence length="244" mass="27670">MEHIYLNQQSDVPLYLQLKENLREQIRAGVWQVGERLPSEQALHEQLAVSRATVRQALAELEREGYLSREHGRGTFVSKPKIAMRLSSVYSFTLDIEAKGMQAETRIVLFEYVIRRPEISALLGVSEHEPLIKLVRLRLADQEPIMLETTYLPEQLVPGLSEHDVATNSLYSILEQRYGMQPTSALESFEPILTDEFAAKMLGVPQGAPALYVERLGSLGDGRKVELTQSIVRGDRCRYFVELS</sequence>
<dbReference type="InterPro" id="IPR036388">
    <property type="entry name" value="WH-like_DNA-bd_sf"/>
</dbReference>
<evidence type="ECO:0000313" key="6">
    <source>
        <dbReference type="Proteomes" id="UP000287352"/>
    </source>
</evidence>
<dbReference type="Proteomes" id="UP000287352">
    <property type="component" value="Unassembled WGS sequence"/>
</dbReference>
<dbReference type="Pfam" id="PF00392">
    <property type="entry name" value="GntR"/>
    <property type="match status" value="1"/>
</dbReference>
<dbReference type="InterPro" id="IPR050679">
    <property type="entry name" value="Bact_HTH_transcr_reg"/>
</dbReference>
<dbReference type="EMBL" id="BIFR01000001">
    <property type="protein sequence ID" value="GCE13860.1"/>
    <property type="molecule type" value="Genomic_DNA"/>
</dbReference>
<accession>A0A402A410</accession>
<name>A0A402A410_9CHLR</name>
<evidence type="ECO:0000256" key="2">
    <source>
        <dbReference type="ARBA" id="ARBA00023125"/>
    </source>
</evidence>
<dbReference type="PANTHER" id="PTHR44846">
    <property type="entry name" value="MANNOSYL-D-GLYCERATE TRANSPORT/METABOLISM SYSTEM REPRESSOR MNGR-RELATED"/>
    <property type="match status" value="1"/>
</dbReference>
<reference evidence="6" key="1">
    <citation type="submission" date="2018-12" db="EMBL/GenBank/DDBJ databases">
        <title>Tengunoibacter tsumagoiensis gen. nov., sp. nov., Dictyobacter kobayashii sp. nov., D. alpinus sp. nov., and D. joshuensis sp. nov. and description of Dictyobacteraceae fam. nov. within the order Ktedonobacterales isolated from Tengu-no-mugimeshi.</title>
        <authorList>
            <person name="Wang C.M."/>
            <person name="Zheng Y."/>
            <person name="Sakai Y."/>
            <person name="Toyoda A."/>
            <person name="Minakuchi Y."/>
            <person name="Abe K."/>
            <person name="Yokota A."/>
            <person name="Yabe S."/>
        </authorList>
    </citation>
    <scope>NUCLEOTIDE SEQUENCE [LARGE SCALE GENOMIC DNA]</scope>
    <source>
        <strain evidence="6">Uno3</strain>
    </source>
</reference>
<keyword evidence="2" id="KW-0238">DNA-binding</keyword>
<dbReference type="InterPro" id="IPR000524">
    <property type="entry name" value="Tscrpt_reg_HTH_GntR"/>
</dbReference>
<feature type="domain" description="HTH gntR-type" evidence="4">
    <location>
        <begin position="12"/>
        <end position="80"/>
    </location>
</feature>
<dbReference type="AlphaFoldDB" id="A0A402A410"/>
<dbReference type="FunFam" id="1.10.10.10:FF:000079">
    <property type="entry name" value="GntR family transcriptional regulator"/>
    <property type="match status" value="1"/>
</dbReference>
<dbReference type="PANTHER" id="PTHR44846:SF1">
    <property type="entry name" value="MANNOSYL-D-GLYCERATE TRANSPORT_METABOLISM SYSTEM REPRESSOR MNGR-RELATED"/>
    <property type="match status" value="1"/>
</dbReference>
<proteinExistence type="predicted"/>
<dbReference type="PROSITE" id="PS50949">
    <property type="entry name" value="HTH_GNTR"/>
    <property type="match status" value="1"/>
</dbReference>
<evidence type="ECO:0000256" key="3">
    <source>
        <dbReference type="ARBA" id="ARBA00023163"/>
    </source>
</evidence>
<dbReference type="InterPro" id="IPR011663">
    <property type="entry name" value="UTRA"/>
</dbReference>
<evidence type="ECO:0000259" key="4">
    <source>
        <dbReference type="PROSITE" id="PS50949"/>
    </source>
</evidence>
<dbReference type="GO" id="GO:0003677">
    <property type="term" value="F:DNA binding"/>
    <property type="evidence" value="ECO:0007669"/>
    <property type="project" value="UniProtKB-KW"/>
</dbReference>
<dbReference type="SMART" id="SM00866">
    <property type="entry name" value="UTRA"/>
    <property type="match status" value="1"/>
</dbReference>
<dbReference type="GO" id="GO:0003700">
    <property type="term" value="F:DNA-binding transcription factor activity"/>
    <property type="evidence" value="ECO:0007669"/>
    <property type="project" value="InterPro"/>
</dbReference>
<dbReference type="Gene3D" id="1.10.10.10">
    <property type="entry name" value="Winged helix-like DNA-binding domain superfamily/Winged helix DNA-binding domain"/>
    <property type="match status" value="1"/>
</dbReference>
<dbReference type="Gene3D" id="3.40.1410.10">
    <property type="entry name" value="Chorismate lyase-like"/>
    <property type="match status" value="1"/>
</dbReference>
<dbReference type="SUPFAM" id="SSF64288">
    <property type="entry name" value="Chorismate lyase-like"/>
    <property type="match status" value="1"/>
</dbReference>
<keyword evidence="1" id="KW-0805">Transcription regulation</keyword>
<evidence type="ECO:0000256" key="1">
    <source>
        <dbReference type="ARBA" id="ARBA00023015"/>
    </source>
</evidence>
<dbReference type="SUPFAM" id="SSF46785">
    <property type="entry name" value="Winged helix' DNA-binding domain"/>
    <property type="match status" value="1"/>
</dbReference>
<dbReference type="CDD" id="cd07377">
    <property type="entry name" value="WHTH_GntR"/>
    <property type="match status" value="1"/>
</dbReference>
<dbReference type="OrthoDB" id="146373at2"/>
<keyword evidence="3" id="KW-0804">Transcription</keyword>
<dbReference type="InterPro" id="IPR036390">
    <property type="entry name" value="WH_DNA-bd_sf"/>
</dbReference>
<dbReference type="PRINTS" id="PR00035">
    <property type="entry name" value="HTHGNTR"/>
</dbReference>